<accession>A0ABQ9QG21</accession>
<dbReference type="RefSeq" id="XP_060372149.1">
    <property type="nucleotide sequence ID" value="XM_060533274.1"/>
</dbReference>
<comment type="caution">
    <text evidence="1">The sequence shown here is derived from an EMBL/GenBank/DDBJ whole genome shotgun (WGS) entry which is preliminary data.</text>
</comment>
<dbReference type="GeneID" id="85417512"/>
<evidence type="ECO:0000313" key="1">
    <source>
        <dbReference type="EMBL" id="KAK1452440.1"/>
    </source>
</evidence>
<dbReference type="EMBL" id="MLFU01000468">
    <property type="protein sequence ID" value="KAK1452440.1"/>
    <property type="molecule type" value="Genomic_DNA"/>
</dbReference>
<evidence type="ECO:0000313" key="2">
    <source>
        <dbReference type="Proteomes" id="UP001227543"/>
    </source>
</evidence>
<keyword evidence="2" id="KW-1185">Reference proteome</keyword>
<gene>
    <name evidence="1" type="ORF">CTAM01_17288</name>
</gene>
<reference evidence="1 2" key="1">
    <citation type="submission" date="2016-10" db="EMBL/GenBank/DDBJ databases">
        <title>The genome sequence of Colletotrichum fioriniae PJ7.</title>
        <authorList>
            <person name="Baroncelli R."/>
        </authorList>
    </citation>
    <scope>NUCLEOTIDE SEQUENCE [LARGE SCALE GENOMIC DNA]</scope>
    <source>
        <strain evidence="1 2">Tom-12</strain>
    </source>
</reference>
<sequence>MLGHQLAVTEEVLFCFPRRTGVAIPLDGVQIDAIIGLVAAHDTLKTGRPSRVAWSGPLDAFLPYLDVLSVFRDPQKLIIGQPIPLEGVTDPHDHTVEHVSATCGGADDFDYLKT</sequence>
<proteinExistence type="predicted"/>
<dbReference type="Proteomes" id="UP001227543">
    <property type="component" value="Unassembled WGS sequence"/>
</dbReference>
<organism evidence="1 2">
    <name type="scientific">Colletotrichum tamarilloi</name>
    <dbReference type="NCBI Taxonomy" id="1209934"/>
    <lineage>
        <taxon>Eukaryota</taxon>
        <taxon>Fungi</taxon>
        <taxon>Dikarya</taxon>
        <taxon>Ascomycota</taxon>
        <taxon>Pezizomycotina</taxon>
        <taxon>Sordariomycetes</taxon>
        <taxon>Hypocreomycetidae</taxon>
        <taxon>Glomerellales</taxon>
        <taxon>Glomerellaceae</taxon>
        <taxon>Colletotrichum</taxon>
        <taxon>Colletotrichum acutatum species complex</taxon>
    </lineage>
</organism>
<name>A0ABQ9QG21_9PEZI</name>
<protein>
    <submittedName>
        <fullName evidence="1">Uncharacterized protein</fullName>
    </submittedName>
</protein>